<organism evidence="2 3">
    <name type="scientific">Leifsonia naganoensis</name>
    <dbReference type="NCBI Taxonomy" id="150025"/>
    <lineage>
        <taxon>Bacteria</taxon>
        <taxon>Bacillati</taxon>
        <taxon>Actinomycetota</taxon>
        <taxon>Actinomycetes</taxon>
        <taxon>Micrococcales</taxon>
        <taxon>Microbacteriaceae</taxon>
        <taxon>Leifsonia</taxon>
    </lineage>
</organism>
<proteinExistence type="predicted"/>
<dbReference type="GO" id="GO:0016301">
    <property type="term" value="F:kinase activity"/>
    <property type="evidence" value="ECO:0007669"/>
    <property type="project" value="UniProtKB-KW"/>
</dbReference>
<dbReference type="SUPFAM" id="SSF56112">
    <property type="entry name" value="Protein kinase-like (PK-like)"/>
    <property type="match status" value="1"/>
</dbReference>
<dbReference type="RefSeq" id="WP_179702135.1">
    <property type="nucleotide sequence ID" value="NZ_BAAAHA010000002.1"/>
</dbReference>
<keyword evidence="2" id="KW-0418">Kinase</keyword>
<sequence length="265" mass="28728">MTADEIPLAGGNASRGVVRVGDTVRKPWTAAAPAVAAFTEWVGGHGVDVPKPRGRDEQGRQVSEFVAGPLAMDSDRLGLDDLARVGRLVRRIHDAAAGFTPRPGTEWDVLIPVPDADLVCHNDLAPWNLIVGERWVFIDWDGAGPSTRLWDLAYAAQSFTLNDVTEPVAEAAIRLAAFVGGYRPDGALRTALPRTLGERTAAMHTLLRTAHESGREPWGTMYVEGHGEHWRAATEYVTGHEEVWRRALEVHANREAPRGGAGGRA</sequence>
<feature type="domain" description="Aminoglycoside phosphotransferase" evidence="1">
    <location>
        <begin position="115"/>
        <end position="174"/>
    </location>
</feature>
<dbReference type="Pfam" id="PF01636">
    <property type="entry name" value="APH"/>
    <property type="match status" value="1"/>
</dbReference>
<keyword evidence="2" id="KW-0808">Transferase</keyword>
<comment type="caution">
    <text evidence="2">The sequence shown here is derived from an EMBL/GenBank/DDBJ whole genome shotgun (WGS) entry which is preliminary data.</text>
</comment>
<dbReference type="InterPro" id="IPR002575">
    <property type="entry name" value="Aminoglycoside_PTrfase"/>
</dbReference>
<keyword evidence="3" id="KW-1185">Reference proteome</keyword>
<name>A0A853DYP0_9MICO</name>
<dbReference type="InterPro" id="IPR011009">
    <property type="entry name" value="Kinase-like_dom_sf"/>
</dbReference>
<evidence type="ECO:0000313" key="2">
    <source>
        <dbReference type="EMBL" id="NYK11775.1"/>
    </source>
</evidence>
<dbReference type="AlphaFoldDB" id="A0A853DYP0"/>
<gene>
    <name evidence="2" type="ORF">HNR14_003656</name>
</gene>
<accession>A0A853DYP0</accession>
<evidence type="ECO:0000313" key="3">
    <source>
        <dbReference type="Proteomes" id="UP000521075"/>
    </source>
</evidence>
<protein>
    <submittedName>
        <fullName evidence="2">Ser/Thr protein kinase RdoA (MazF antagonist)</fullName>
    </submittedName>
</protein>
<dbReference type="Gene3D" id="3.90.1200.10">
    <property type="match status" value="1"/>
</dbReference>
<evidence type="ECO:0000259" key="1">
    <source>
        <dbReference type="Pfam" id="PF01636"/>
    </source>
</evidence>
<reference evidence="2 3" key="1">
    <citation type="submission" date="2020-07" db="EMBL/GenBank/DDBJ databases">
        <title>Sequencing the genomes of 1000 actinobacteria strains.</title>
        <authorList>
            <person name="Klenk H.-P."/>
        </authorList>
    </citation>
    <scope>NUCLEOTIDE SEQUENCE [LARGE SCALE GENOMIC DNA]</scope>
    <source>
        <strain evidence="2 3">DSM 15166</strain>
    </source>
</reference>
<dbReference type="EMBL" id="JACCHJ010000001">
    <property type="protein sequence ID" value="NYK11775.1"/>
    <property type="molecule type" value="Genomic_DNA"/>
</dbReference>
<dbReference type="Proteomes" id="UP000521075">
    <property type="component" value="Unassembled WGS sequence"/>
</dbReference>